<dbReference type="RefSeq" id="WP_086323991.1">
    <property type="nucleotide sequence ID" value="NZ_JABBXO010000024.1"/>
</dbReference>
<accession>A0A242ASR5</accession>
<evidence type="ECO:0000313" key="1">
    <source>
        <dbReference type="EMBL" id="OTN83796.1"/>
    </source>
</evidence>
<gene>
    <name evidence="1" type="ORF">A5810_003085</name>
</gene>
<proteinExistence type="predicted"/>
<evidence type="ECO:0000313" key="2">
    <source>
        <dbReference type="Proteomes" id="UP000194885"/>
    </source>
</evidence>
<sequence length="89" mass="10409">MQTFTQHELEIISGHKQIAGSNANKLNVIKSEVGEMLSMLKSDLGKQYIEDDEQRHYTLKNYQSVYDKLEKMSEDEFKQIDLRGIEELE</sequence>
<dbReference type="EMBL" id="NGKW01000023">
    <property type="protein sequence ID" value="OTN83796.1"/>
    <property type="molecule type" value="Genomic_DNA"/>
</dbReference>
<comment type="caution">
    <text evidence="1">The sequence shown here is derived from an EMBL/GenBank/DDBJ whole genome shotgun (WGS) entry which is preliminary data.</text>
</comment>
<name>A0A242ASR5_ENTFC</name>
<reference evidence="1 2" key="1">
    <citation type="submission" date="2017-05" db="EMBL/GenBank/DDBJ databases">
        <title>The Genome Sequence of Enterococcus faecium 7H8_DIV0219.</title>
        <authorList>
            <consortium name="The Broad Institute Genomics Platform"/>
            <consortium name="The Broad Institute Genomic Center for Infectious Diseases"/>
            <person name="Earl A."/>
            <person name="Manson A."/>
            <person name="Schwartman J."/>
            <person name="Gilmore M."/>
            <person name="Abouelleil A."/>
            <person name="Cao P."/>
            <person name="Chapman S."/>
            <person name="Cusick C."/>
            <person name="Shea T."/>
            <person name="Young S."/>
            <person name="Neafsey D."/>
            <person name="Nusbaum C."/>
            <person name="Birren B."/>
        </authorList>
    </citation>
    <scope>NUCLEOTIDE SEQUENCE [LARGE SCALE GENOMIC DNA]</scope>
    <source>
        <strain evidence="1 2">7H8_DIV0219</strain>
    </source>
</reference>
<dbReference type="Proteomes" id="UP000194885">
    <property type="component" value="Unassembled WGS sequence"/>
</dbReference>
<protein>
    <submittedName>
        <fullName evidence="1">Uncharacterized protein</fullName>
    </submittedName>
</protein>
<organism evidence="1 2">
    <name type="scientific">Enterococcus faecium</name>
    <name type="common">Streptococcus faecium</name>
    <dbReference type="NCBI Taxonomy" id="1352"/>
    <lineage>
        <taxon>Bacteria</taxon>
        <taxon>Bacillati</taxon>
        <taxon>Bacillota</taxon>
        <taxon>Bacilli</taxon>
        <taxon>Lactobacillales</taxon>
        <taxon>Enterococcaceae</taxon>
        <taxon>Enterococcus</taxon>
    </lineage>
</organism>
<dbReference type="AlphaFoldDB" id="A0A242ASR5"/>